<gene>
    <name evidence="2" type="ORF">PIN31115_01231</name>
</gene>
<evidence type="ECO:0000313" key="3">
    <source>
        <dbReference type="Proteomes" id="UP000333828"/>
    </source>
</evidence>
<dbReference type="AlphaFoldDB" id="A0A5E4T5M1"/>
<accession>A0A5E4T5M1</accession>
<evidence type="ECO:0000313" key="2">
    <source>
        <dbReference type="EMBL" id="VVD83420.1"/>
    </source>
</evidence>
<dbReference type="Pfam" id="PF11227">
    <property type="entry name" value="DUF3025"/>
    <property type="match status" value="1"/>
</dbReference>
<feature type="region of interest" description="Disordered" evidence="1">
    <location>
        <begin position="274"/>
        <end position="307"/>
    </location>
</feature>
<proteinExistence type="predicted"/>
<dbReference type="InterPro" id="IPR021390">
    <property type="entry name" value="DUF3025"/>
</dbReference>
<evidence type="ECO:0000256" key="1">
    <source>
        <dbReference type="SAM" id="MobiDB-lite"/>
    </source>
</evidence>
<protein>
    <submittedName>
        <fullName evidence="2">Membrane protein</fullName>
    </submittedName>
</protein>
<reference evidence="2 3" key="1">
    <citation type="submission" date="2019-08" db="EMBL/GenBank/DDBJ databases">
        <authorList>
            <person name="Peeters C."/>
        </authorList>
    </citation>
    <scope>NUCLEOTIDE SEQUENCE [LARGE SCALE GENOMIC DNA]</scope>
    <source>
        <strain evidence="2 3">LMG 31115</strain>
    </source>
</reference>
<dbReference type="EMBL" id="CABPSI010000001">
    <property type="protein sequence ID" value="VVD83420.1"/>
    <property type="molecule type" value="Genomic_DNA"/>
</dbReference>
<keyword evidence="3" id="KW-1185">Reference proteome</keyword>
<sequence>MLSALPVTTQPHTAEALPDIDWPQPWFAAVKEHGQGALASGDWRAALSSQATAAAQVSGHGKPLCFVAQADLPEGTAYEAFIAATGGVPTRPNLHDFFNALIWLAYPRSKAALNARQASAIAADGVQATRGATRDAATLFDENAVVFACSDPALGAALRGFDWQTLFVTRRAAWGRACEVQPFGHALLEKLVAPYKAITAHAWIVDVPSAYFDWSPSERRAWLDAGLAPVLADATLSPRDFAPLPVLGIPGWWPANEDPAFYGDVSVFRPGRRGSASVRDTLRPAESARQSPPSSEGGGKSGLHRAG</sequence>
<dbReference type="Proteomes" id="UP000333828">
    <property type="component" value="Unassembled WGS sequence"/>
</dbReference>
<name>A0A5E4T5M1_9BURK</name>
<organism evidence="2 3">
    <name type="scientific">Pandoraea iniqua</name>
    <dbReference type="NCBI Taxonomy" id="2508288"/>
    <lineage>
        <taxon>Bacteria</taxon>
        <taxon>Pseudomonadati</taxon>
        <taxon>Pseudomonadota</taxon>
        <taxon>Betaproteobacteria</taxon>
        <taxon>Burkholderiales</taxon>
        <taxon>Burkholderiaceae</taxon>
        <taxon>Pandoraea</taxon>
    </lineage>
</organism>